<dbReference type="EMBL" id="CP018866">
    <property type="protein sequence ID" value="AST90740.1"/>
    <property type="molecule type" value="Genomic_DNA"/>
</dbReference>
<dbReference type="Gene3D" id="1.10.510.10">
    <property type="entry name" value="Transferase(Phosphotransferase) domain 1"/>
    <property type="match status" value="1"/>
</dbReference>
<sequence>MKTYRELAAGVIFEKKGFTMKLKDKPEELELIGKGRSAFAFKIRSTNIVLKVFFPSHLSIVNEEAMIYKILNGNPYYPKMYDYGTNFIAIDYIDGDTLFQCLTTGKYISKQHIVEIDRALKLARESGLNPSDVHLRNILITDDGHIKLIDVARFRQTGTCTQWNDLKRAYKYYRKVYCPKQLPSYLLNCIAFLYKKRMLRVLL</sequence>
<dbReference type="InterPro" id="IPR052396">
    <property type="entry name" value="Meiotic_Drive_Suppr_Kinase"/>
</dbReference>
<evidence type="ECO:0000313" key="1">
    <source>
        <dbReference type="EMBL" id="AST90740.1"/>
    </source>
</evidence>
<evidence type="ECO:0000313" key="2">
    <source>
        <dbReference type="Proteomes" id="UP000215224"/>
    </source>
</evidence>
<name>A0A223KMK3_9BACI</name>
<dbReference type="PANTHER" id="PTHR37171:SF1">
    <property type="entry name" value="SERINE_THREONINE-PROTEIN KINASE YRZF-RELATED"/>
    <property type="match status" value="1"/>
</dbReference>
<protein>
    <submittedName>
        <fullName evidence="1">Serine/threonine protein kinase</fullName>
    </submittedName>
</protein>
<keyword evidence="2" id="KW-1185">Reference proteome</keyword>
<keyword evidence="1" id="KW-0418">Kinase</keyword>
<proteinExistence type="predicted"/>
<keyword evidence="1" id="KW-0723">Serine/threonine-protein kinase</keyword>
<dbReference type="Proteomes" id="UP000215224">
    <property type="component" value="Chromosome"/>
</dbReference>
<dbReference type="KEGG" id="bcoh:BC6307_05300"/>
<dbReference type="AlphaFoldDB" id="A0A223KMK3"/>
<dbReference type="STRING" id="1314751.GCA_001591425_00672"/>
<gene>
    <name evidence="1" type="ORF">BC6307_05300</name>
</gene>
<dbReference type="SUPFAM" id="SSF56112">
    <property type="entry name" value="Protein kinase-like (PK-like)"/>
    <property type="match status" value="1"/>
</dbReference>
<dbReference type="InterPro" id="IPR011009">
    <property type="entry name" value="Kinase-like_dom_sf"/>
</dbReference>
<dbReference type="GO" id="GO:0004674">
    <property type="term" value="F:protein serine/threonine kinase activity"/>
    <property type="evidence" value="ECO:0007669"/>
    <property type="project" value="UniProtKB-KW"/>
</dbReference>
<reference evidence="1 2" key="1">
    <citation type="submission" date="2016-12" db="EMBL/GenBank/DDBJ databases">
        <title>The whole genome sequencing and assembly of Bacillus cohnii DSM 6307T strain.</title>
        <authorList>
            <person name="Lee Y.-J."/>
            <person name="Yi H."/>
            <person name="Bahn Y.-S."/>
            <person name="Kim J.F."/>
            <person name="Lee D.-W."/>
        </authorList>
    </citation>
    <scope>NUCLEOTIDE SEQUENCE [LARGE SCALE GENOMIC DNA]</scope>
    <source>
        <strain evidence="1 2">DSM 6307</strain>
    </source>
</reference>
<dbReference type="RefSeq" id="WP_066412075.1">
    <property type="nucleotide sequence ID" value="NZ_CP018866.1"/>
</dbReference>
<organism evidence="1 2">
    <name type="scientific">Sutcliffiella cohnii</name>
    <dbReference type="NCBI Taxonomy" id="33932"/>
    <lineage>
        <taxon>Bacteria</taxon>
        <taxon>Bacillati</taxon>
        <taxon>Bacillota</taxon>
        <taxon>Bacilli</taxon>
        <taxon>Bacillales</taxon>
        <taxon>Bacillaceae</taxon>
        <taxon>Sutcliffiella</taxon>
    </lineage>
</organism>
<dbReference type="PANTHER" id="PTHR37171">
    <property type="entry name" value="SERINE/THREONINE-PROTEIN KINASE YRZF-RELATED"/>
    <property type="match status" value="1"/>
</dbReference>
<keyword evidence="1" id="KW-0808">Transferase</keyword>
<accession>A0A223KMK3</accession>